<dbReference type="EnsemblPlants" id="Ma06_t10010.1">
    <property type="protein sequence ID" value="Ma06_p10010.1"/>
    <property type="gene ID" value="Ma06_g10010"/>
</dbReference>
<evidence type="ECO:0000256" key="3">
    <source>
        <dbReference type="ARBA" id="ARBA00022833"/>
    </source>
</evidence>
<organism evidence="7 8">
    <name type="scientific">Musa acuminata subsp. malaccensis</name>
    <name type="common">Wild banana</name>
    <name type="synonym">Musa malaccensis</name>
    <dbReference type="NCBI Taxonomy" id="214687"/>
    <lineage>
        <taxon>Eukaryota</taxon>
        <taxon>Viridiplantae</taxon>
        <taxon>Streptophyta</taxon>
        <taxon>Embryophyta</taxon>
        <taxon>Tracheophyta</taxon>
        <taxon>Spermatophyta</taxon>
        <taxon>Magnoliopsida</taxon>
        <taxon>Liliopsida</taxon>
        <taxon>Zingiberales</taxon>
        <taxon>Musaceae</taxon>
        <taxon>Musa</taxon>
    </lineage>
</organism>
<name>A0A804JEM1_MUSAM</name>
<dbReference type="PANTHER" id="PTHR15710:SF67">
    <property type="entry name" value="E3 UBIQUITIN-PROTEIN LIGASE SGR9, AMYLOPLASTIC"/>
    <property type="match status" value="1"/>
</dbReference>
<dbReference type="PROSITE" id="PS50089">
    <property type="entry name" value="ZF_RING_2"/>
    <property type="match status" value="1"/>
</dbReference>
<evidence type="ECO:0000313" key="6">
    <source>
        <dbReference type="EMBL" id="CAG1845813.1"/>
    </source>
</evidence>
<keyword evidence="3" id="KW-0862">Zinc</keyword>
<evidence type="ECO:0000256" key="1">
    <source>
        <dbReference type="ARBA" id="ARBA00022723"/>
    </source>
</evidence>
<dbReference type="FunCoup" id="A0A804JEM1">
    <property type="interactions" value="1464"/>
</dbReference>
<evidence type="ECO:0000256" key="2">
    <source>
        <dbReference type="ARBA" id="ARBA00022771"/>
    </source>
</evidence>
<dbReference type="CDD" id="cd16454">
    <property type="entry name" value="RING-H2_PA-TM-RING"/>
    <property type="match status" value="1"/>
</dbReference>
<dbReference type="Pfam" id="PF13639">
    <property type="entry name" value="zf-RING_2"/>
    <property type="match status" value="1"/>
</dbReference>
<dbReference type="EMBL" id="HG996471">
    <property type="protein sequence ID" value="CAG1845813.1"/>
    <property type="molecule type" value="Genomic_DNA"/>
</dbReference>
<dbReference type="InterPro" id="IPR001841">
    <property type="entry name" value="Znf_RING"/>
</dbReference>
<accession>A0A804JEM1</accession>
<sequence>MAYKEGLLLHPLLSPANLTLIPMDFSSPSSSSGEVVMAALLGLPSRSFSDLTRSLSSNVRLHRRRLAFLLLSPIHFSLTLSYLHSLSLPEKTLLLARHLLSSLQNLLPSLCGPSRPLRLSDLDAAILLMAMCDSYNPNTTHHSSWHSTVADNVLRSILSPSGLGNDAWAVVCEYVDAAVKCRRLMEVLSGSSGSSEKVEGEVGASVAAVVALPSVECRTGGRECVICKEEMEAGRDVCELPCRHRFHWGCVLGWLRKRNTCPCCRHELPTEDVLCEMGRLWRAVTRMGNQWRT</sequence>
<dbReference type="Gramene" id="Ma06_t10010.1">
    <property type="protein sequence ID" value="Ma06_p10010.1"/>
    <property type="gene ID" value="Ma06_g10010"/>
</dbReference>
<dbReference type="Gene3D" id="3.30.40.10">
    <property type="entry name" value="Zinc/RING finger domain, C3HC4 (zinc finger)"/>
    <property type="match status" value="1"/>
</dbReference>
<dbReference type="AlphaFoldDB" id="A0A804JEM1"/>
<dbReference type="GO" id="GO:0008270">
    <property type="term" value="F:zinc ion binding"/>
    <property type="evidence" value="ECO:0007669"/>
    <property type="project" value="UniProtKB-KW"/>
</dbReference>
<evidence type="ECO:0000313" key="7">
    <source>
        <dbReference type="EnsemblPlants" id="Ma06_p10010.1"/>
    </source>
</evidence>
<evidence type="ECO:0000313" key="8">
    <source>
        <dbReference type="Proteomes" id="UP000012960"/>
    </source>
</evidence>
<gene>
    <name evidence="6" type="ORF">GSMUA_156080.1</name>
</gene>
<dbReference type="OMA" id="CDHLFHW"/>
<feature type="domain" description="RING-type" evidence="5">
    <location>
        <begin position="224"/>
        <end position="265"/>
    </location>
</feature>
<dbReference type="SUPFAM" id="SSF57850">
    <property type="entry name" value="RING/U-box"/>
    <property type="match status" value="1"/>
</dbReference>
<keyword evidence="8" id="KW-1185">Reference proteome</keyword>
<dbReference type="InParanoid" id="A0A804JEM1"/>
<dbReference type="SMART" id="SM00184">
    <property type="entry name" value="RING"/>
    <property type="match status" value="1"/>
</dbReference>
<evidence type="ECO:0000259" key="5">
    <source>
        <dbReference type="PROSITE" id="PS50089"/>
    </source>
</evidence>
<dbReference type="PANTHER" id="PTHR15710">
    <property type="entry name" value="E3 UBIQUITIN-PROTEIN LIGASE PRAJA"/>
    <property type="match status" value="1"/>
</dbReference>
<dbReference type="Proteomes" id="UP000012960">
    <property type="component" value="Unplaced"/>
</dbReference>
<keyword evidence="2 4" id="KW-0863">Zinc-finger</keyword>
<dbReference type="InterPro" id="IPR013083">
    <property type="entry name" value="Znf_RING/FYVE/PHD"/>
</dbReference>
<reference evidence="6" key="1">
    <citation type="submission" date="2021-03" db="EMBL/GenBank/DDBJ databases">
        <authorList>
            <consortium name="Genoscope - CEA"/>
            <person name="William W."/>
        </authorList>
    </citation>
    <scope>NUCLEOTIDE SEQUENCE</scope>
    <source>
        <strain evidence="6">Doubled-haploid Pahang</strain>
    </source>
</reference>
<dbReference type="OrthoDB" id="21204at2759"/>
<keyword evidence="1" id="KW-0479">Metal-binding</keyword>
<proteinExistence type="predicted"/>
<reference evidence="7" key="2">
    <citation type="submission" date="2021-05" db="UniProtKB">
        <authorList>
            <consortium name="EnsemblPlants"/>
        </authorList>
    </citation>
    <scope>IDENTIFICATION</scope>
    <source>
        <strain evidence="7">subsp. malaccensis</strain>
    </source>
</reference>
<protein>
    <submittedName>
        <fullName evidence="6">(wild Malaysian banana) hypothetical protein</fullName>
    </submittedName>
</protein>
<evidence type="ECO:0000256" key="4">
    <source>
        <dbReference type="PROSITE-ProRule" id="PRU00175"/>
    </source>
</evidence>